<dbReference type="Proteomes" id="UP000003729">
    <property type="component" value="Unassembled WGS sequence"/>
</dbReference>
<dbReference type="AlphaFoldDB" id="B6XL17"/>
<protein>
    <submittedName>
        <fullName evidence="2">Uncharacterized protein</fullName>
    </submittedName>
</protein>
<evidence type="ECO:0000313" key="2">
    <source>
        <dbReference type="EMBL" id="EEB43913.1"/>
    </source>
</evidence>
<keyword evidence="1" id="KW-1133">Transmembrane helix</keyword>
<dbReference type="eggNOG" id="ENOG5033KYU">
    <property type="taxonomic scope" value="Bacteria"/>
</dbReference>
<keyword evidence="1" id="KW-0812">Transmembrane</keyword>
<feature type="transmembrane region" description="Helical" evidence="1">
    <location>
        <begin position="54"/>
        <end position="71"/>
    </location>
</feature>
<comment type="caution">
    <text evidence="2">The sequence shown here is derived from an EMBL/GenBank/DDBJ whole genome shotgun (WGS) entry which is preliminary data.</text>
</comment>
<name>B6XL17_9GAMM</name>
<accession>B6XL17</accession>
<organism evidence="2 3">
    <name type="scientific">Providencia alcalifaciens DSM 30120</name>
    <dbReference type="NCBI Taxonomy" id="520999"/>
    <lineage>
        <taxon>Bacteria</taxon>
        <taxon>Pseudomonadati</taxon>
        <taxon>Pseudomonadota</taxon>
        <taxon>Gammaproteobacteria</taxon>
        <taxon>Enterobacterales</taxon>
        <taxon>Morganellaceae</taxon>
        <taxon>Providencia</taxon>
    </lineage>
</organism>
<feature type="transmembrane region" description="Helical" evidence="1">
    <location>
        <begin position="27"/>
        <end position="48"/>
    </location>
</feature>
<feature type="transmembrane region" description="Helical" evidence="1">
    <location>
        <begin position="114"/>
        <end position="134"/>
    </location>
</feature>
<proteinExistence type="predicted"/>
<sequence length="253" mass="28311">MCTDGTLEEYKVKNNFSWILTKVKKNILNYTLLAILSIIIGVLPNYTLIDFESGLGKVILFGATVLFYFLSKVSIIQAKKKGDGWLFMVIGSEMLTLMGLSTMFKLPEYTGNNIVYNILISLIIFILLLSWYYALDSKTKETNRDNIAGTEPNKTDSQIFSGDDFNKKSQIIELDDNVSHMKSTLASIKSDMEASKSDISTLKSDIEVIKSNYATQQDIEIIKTEVQKAISTQTKWLMPTIIVALCVGIAIAK</sequence>
<reference evidence="2 3" key="2">
    <citation type="submission" date="2008-10" db="EMBL/GenBank/DDBJ databases">
        <authorList>
            <person name="Fulton L."/>
            <person name="Clifton S."/>
            <person name="Fulton B."/>
            <person name="Xu J."/>
            <person name="Minx P."/>
            <person name="Pepin K.H."/>
            <person name="Johnson M."/>
            <person name="Bhonagiri V."/>
            <person name="Nash W.E."/>
            <person name="Mardis E.R."/>
            <person name="Wilson R.K."/>
        </authorList>
    </citation>
    <scope>NUCLEOTIDE SEQUENCE [LARGE SCALE GENOMIC DNA]</scope>
    <source>
        <strain evidence="2 3">DSM 30120</strain>
    </source>
</reference>
<keyword evidence="1" id="KW-0472">Membrane</keyword>
<evidence type="ECO:0000313" key="3">
    <source>
        <dbReference type="Proteomes" id="UP000003729"/>
    </source>
</evidence>
<reference evidence="2 3" key="1">
    <citation type="submission" date="2008-10" db="EMBL/GenBank/DDBJ databases">
        <title>Draft genome sequence of Providencia alcalifaciens (DSM 30120).</title>
        <authorList>
            <person name="Sudarsanam P."/>
            <person name="Ley R."/>
            <person name="Guruge J."/>
            <person name="Turnbaugh P.J."/>
            <person name="Mahowald M."/>
            <person name="Liep D."/>
            <person name="Gordon J."/>
        </authorList>
    </citation>
    <scope>NUCLEOTIDE SEQUENCE [LARGE SCALE GENOMIC DNA]</scope>
    <source>
        <strain evidence="2 3">DSM 30120</strain>
    </source>
</reference>
<dbReference type="Gene3D" id="1.10.287.540">
    <property type="entry name" value="Helix hairpin bin"/>
    <property type="match status" value="1"/>
</dbReference>
<gene>
    <name evidence="2" type="ORF">PROVALCAL_04079</name>
</gene>
<dbReference type="EMBL" id="ABXW01000079">
    <property type="protein sequence ID" value="EEB43913.1"/>
    <property type="molecule type" value="Genomic_DNA"/>
</dbReference>
<evidence type="ECO:0000256" key="1">
    <source>
        <dbReference type="SAM" id="Phobius"/>
    </source>
</evidence>
<feature type="transmembrane region" description="Helical" evidence="1">
    <location>
        <begin position="83"/>
        <end position="102"/>
    </location>
</feature>